<dbReference type="EMBL" id="JANBPW010000617">
    <property type="protein sequence ID" value="KAJ1948826.1"/>
    <property type="molecule type" value="Genomic_DNA"/>
</dbReference>
<sequence>MAGRRKVEPVMLGFSDGAMAAADDTDAFTCKLGGQALWLDTTSEIPSQATTAICQQCKAAMILLVQAYVPLNDSAYDRVLYVWACNRRECSGKAGAARAVRGHLLNRDYAMKLIRSARATKPQPSALGSGLFGSGGSGKIDFGSVWKTEACESKQENSKPMFSGPLFGGNASSISFGNKEQEPKQPEPTDELAEDLEALEIAAPGLPREEWAMETALVPAQYLAIDEEVLETAAIADKYAFEIQQAEESLNDGPSTGKHSDGSGGGEEWSGERYERSVRPQGTDAAFEQFTDIASQNPEQVIRYQFGGTPLFYSFQDHTAQLLNPSSTSPSIDYDDDDDDAEEAVRTQLRKYSTDKLPRCPHCNGKRVFECQLMPAILTVLPLSTHVPKQDTVSEEGGSKEQSGGKWMQALDLGVEFGTMMVFSCENDCHGGKTGTQYLGSGGSSMGRYAAAAYYEECVLVQLESMQV</sequence>
<accession>A0ACC1JDW9</accession>
<proteinExistence type="predicted"/>
<evidence type="ECO:0000313" key="2">
    <source>
        <dbReference type="Proteomes" id="UP001150603"/>
    </source>
</evidence>
<evidence type="ECO:0000313" key="1">
    <source>
        <dbReference type="EMBL" id="KAJ1948826.1"/>
    </source>
</evidence>
<dbReference type="Proteomes" id="UP001150603">
    <property type="component" value="Unassembled WGS sequence"/>
</dbReference>
<reference evidence="1" key="1">
    <citation type="submission" date="2022-07" db="EMBL/GenBank/DDBJ databases">
        <title>Phylogenomic reconstructions and comparative analyses of Kickxellomycotina fungi.</title>
        <authorList>
            <person name="Reynolds N.K."/>
            <person name="Stajich J.E."/>
            <person name="Barry K."/>
            <person name="Grigoriev I.V."/>
            <person name="Crous P."/>
            <person name="Smith M.E."/>
        </authorList>
    </citation>
    <scope>NUCLEOTIDE SEQUENCE</scope>
    <source>
        <strain evidence="1">NRRL 5244</strain>
    </source>
</reference>
<protein>
    <submittedName>
        <fullName evidence="1">Uncharacterized protein</fullName>
    </submittedName>
</protein>
<name>A0ACC1JDW9_9FUNG</name>
<keyword evidence="2" id="KW-1185">Reference proteome</keyword>
<comment type="caution">
    <text evidence="1">The sequence shown here is derived from an EMBL/GenBank/DDBJ whole genome shotgun (WGS) entry which is preliminary data.</text>
</comment>
<gene>
    <name evidence="1" type="ORF">FBU59_001417</name>
</gene>
<organism evidence="1 2">
    <name type="scientific">Linderina macrospora</name>
    <dbReference type="NCBI Taxonomy" id="4868"/>
    <lineage>
        <taxon>Eukaryota</taxon>
        <taxon>Fungi</taxon>
        <taxon>Fungi incertae sedis</taxon>
        <taxon>Zoopagomycota</taxon>
        <taxon>Kickxellomycotina</taxon>
        <taxon>Kickxellomycetes</taxon>
        <taxon>Kickxellales</taxon>
        <taxon>Kickxellaceae</taxon>
        <taxon>Linderina</taxon>
    </lineage>
</organism>